<dbReference type="EMBL" id="CADCWL010000114">
    <property type="protein sequence ID" value="CAA9567436.1"/>
    <property type="molecule type" value="Genomic_DNA"/>
</dbReference>
<sequence>MTTPARISDRYGNANESRAGSTMIRPGPLRGGSPKRASRPDSARPSLGRGKGAGAPPSPQRRPPAPAGVR</sequence>
<name>A0A6J4V3G5_9BACT</name>
<evidence type="ECO:0000256" key="1">
    <source>
        <dbReference type="SAM" id="MobiDB-lite"/>
    </source>
</evidence>
<organism evidence="2">
    <name type="scientific">uncultured Thermomicrobiales bacterium</name>
    <dbReference type="NCBI Taxonomy" id="1645740"/>
    <lineage>
        <taxon>Bacteria</taxon>
        <taxon>Pseudomonadati</taxon>
        <taxon>Thermomicrobiota</taxon>
        <taxon>Thermomicrobia</taxon>
        <taxon>Thermomicrobiales</taxon>
        <taxon>environmental samples</taxon>
    </lineage>
</organism>
<evidence type="ECO:0000313" key="2">
    <source>
        <dbReference type="EMBL" id="CAA9567436.1"/>
    </source>
</evidence>
<dbReference type="AlphaFoldDB" id="A0A6J4V3G5"/>
<proteinExistence type="predicted"/>
<feature type="region of interest" description="Disordered" evidence="1">
    <location>
        <begin position="1"/>
        <end position="70"/>
    </location>
</feature>
<accession>A0A6J4V3G5</accession>
<feature type="compositionally biased region" description="Pro residues" evidence="1">
    <location>
        <begin position="56"/>
        <end position="70"/>
    </location>
</feature>
<protein>
    <submittedName>
        <fullName evidence="2">Uncharacterized protein</fullName>
    </submittedName>
</protein>
<gene>
    <name evidence="2" type="ORF">AVDCRST_MAG19-2412</name>
</gene>
<reference evidence="2" key="1">
    <citation type="submission" date="2020-02" db="EMBL/GenBank/DDBJ databases">
        <authorList>
            <person name="Meier V. D."/>
        </authorList>
    </citation>
    <scope>NUCLEOTIDE SEQUENCE</scope>
    <source>
        <strain evidence="2">AVDCRST_MAG19</strain>
    </source>
</reference>